<name>H1YZR9_9EURY</name>
<dbReference type="Proteomes" id="UP000005741">
    <property type="component" value="Chromosome"/>
</dbReference>
<dbReference type="STRING" id="937775.Metlim_0178"/>
<keyword evidence="2" id="KW-1185">Reference proteome</keyword>
<dbReference type="OrthoDB" id="185087at2157"/>
<dbReference type="AlphaFoldDB" id="H1YZR9"/>
<dbReference type="RefSeq" id="WP_004075932.1">
    <property type="nucleotide sequence ID" value="NZ_CM001436.1"/>
</dbReference>
<protein>
    <recommendedName>
        <fullName evidence="3">DUF354 domain-containing protein</fullName>
    </recommendedName>
</protein>
<dbReference type="SUPFAM" id="SSF53756">
    <property type="entry name" value="UDP-Glycosyltransferase/glycogen phosphorylase"/>
    <property type="match status" value="1"/>
</dbReference>
<dbReference type="PATRIC" id="fig|937775.9.peg.208"/>
<sequence>MRILFDIGHPAHVHFFKNTIKKLEEKGHEIKITARDKDSAPELLEKAGFDYINVGKPKAGILGKAGAMIKFDYRIYNTARDFRPDILAGFCSPYLAHVSAAIKKPYISFLDTESARLNIFLNNPFADAVCTPECFLNDYGRKHVRFRGYKELAYLHPDVFLPDISVLDDLGVGKDETYIILRFISWAASHDIGLKGIKNPREIVESLEQYGRIFISSEKKTDRGLQKYAINISPDKFHSLLAFADLYIGEGGTISTEAAVLGTPAIHIESDSNGRATGEGSGNFLELRDKYELLFFYPGQKEATEKAAEILEDKSSGLRWQKKKENLLRDKINVTEWMADFIEKYPEIYLYKHDNTERR</sequence>
<dbReference type="EMBL" id="CM001436">
    <property type="protein sequence ID" value="EHQ34331.1"/>
    <property type="molecule type" value="Genomic_DNA"/>
</dbReference>
<organism evidence="1 2">
    <name type="scientific">Methanoplanus limicola DSM 2279</name>
    <dbReference type="NCBI Taxonomy" id="937775"/>
    <lineage>
        <taxon>Archaea</taxon>
        <taxon>Methanobacteriati</taxon>
        <taxon>Methanobacteriota</taxon>
        <taxon>Stenosarchaea group</taxon>
        <taxon>Methanomicrobia</taxon>
        <taxon>Methanomicrobiales</taxon>
        <taxon>Methanomicrobiaceae</taxon>
        <taxon>Methanoplanus</taxon>
    </lineage>
</organism>
<dbReference type="PIRSF" id="PIRSF005357">
    <property type="entry name" value="UCP005357"/>
    <property type="match status" value="1"/>
</dbReference>
<proteinExistence type="predicted"/>
<evidence type="ECO:0000313" key="1">
    <source>
        <dbReference type="EMBL" id="EHQ34331.1"/>
    </source>
</evidence>
<dbReference type="HOGENOM" id="CLU_064233_0_0_2"/>
<evidence type="ECO:0000313" key="2">
    <source>
        <dbReference type="Proteomes" id="UP000005741"/>
    </source>
</evidence>
<dbReference type="PANTHER" id="PTHR39662">
    <property type="entry name" value="DUF354 DOMAIN-CONTAINING PROTEIN-RELATED"/>
    <property type="match status" value="1"/>
</dbReference>
<evidence type="ECO:0008006" key="3">
    <source>
        <dbReference type="Google" id="ProtNLM"/>
    </source>
</evidence>
<dbReference type="InParanoid" id="H1YZR9"/>
<dbReference type="Pfam" id="PF04007">
    <property type="entry name" value="DUF354"/>
    <property type="match status" value="1"/>
</dbReference>
<reference evidence="1 2" key="1">
    <citation type="submission" date="2011-10" db="EMBL/GenBank/DDBJ databases">
        <title>The Improved High-Quality Draft genome of Methanoplanus limicola DSM 2279.</title>
        <authorList>
            <consortium name="US DOE Joint Genome Institute (JGI-PGF)"/>
            <person name="Lucas S."/>
            <person name="Copeland A."/>
            <person name="Lapidus A."/>
            <person name="Glavina del Rio T."/>
            <person name="Dalin E."/>
            <person name="Tice H."/>
            <person name="Bruce D."/>
            <person name="Goodwin L."/>
            <person name="Pitluck S."/>
            <person name="Peters L."/>
            <person name="Mikhailova N."/>
            <person name="Lu M."/>
            <person name="Kyrpides N."/>
            <person name="Mavromatis K."/>
            <person name="Ivanova N."/>
            <person name="Markowitz V."/>
            <person name="Cheng J.-F."/>
            <person name="Hugenholtz P."/>
            <person name="Woyke T."/>
            <person name="Wu D."/>
            <person name="Wirth R."/>
            <person name="Brambilla E.-M."/>
            <person name="Klenk H.-P."/>
            <person name="Eisen J.A."/>
        </authorList>
    </citation>
    <scope>NUCLEOTIDE SEQUENCE [LARGE SCALE GENOMIC DNA]</scope>
    <source>
        <strain evidence="1 2">DSM 2279</strain>
    </source>
</reference>
<dbReference type="InterPro" id="IPR007152">
    <property type="entry name" value="DUF354"/>
</dbReference>
<gene>
    <name evidence="1" type="ORF">Metlim_0178</name>
</gene>
<dbReference type="PANTHER" id="PTHR39662:SF1">
    <property type="entry name" value="DUF354 DOMAIN-CONTAINING PROTEIN"/>
    <property type="match status" value="1"/>
</dbReference>
<dbReference type="Gene3D" id="3.40.50.2000">
    <property type="entry name" value="Glycogen Phosphorylase B"/>
    <property type="match status" value="1"/>
</dbReference>
<accession>H1YZR9</accession>